<reference evidence="3 4" key="1">
    <citation type="journal article" date="2015" name="Genome Announc.">
        <title>Complete Genome Sequence of Bartonella ancashensis Strain 20.00, Isolated from the Blood of a Patient with Verruga Peruana.</title>
        <authorList>
            <person name="Hang J."/>
            <person name="Mullins K.E."/>
            <person name="Clifford R.J."/>
            <person name="Onmus-Leone F."/>
            <person name="Yang Y."/>
            <person name="Jiang J."/>
            <person name="Leguia M."/>
            <person name="Kasper M.R."/>
            <person name="Maguina C."/>
            <person name="Lesho E.P."/>
            <person name="Jarman R.G."/>
            <person name="Richards A.L."/>
            <person name="Blazes D."/>
        </authorList>
    </citation>
    <scope>NUCLEOTIDE SEQUENCE [LARGE SCALE GENOMIC DNA]</scope>
    <source>
        <strain evidence="3 4">20.00</strain>
    </source>
</reference>
<dbReference type="STRING" id="1318743.PU02_0388"/>
<evidence type="ECO:0000256" key="1">
    <source>
        <dbReference type="ARBA" id="ARBA00005701"/>
    </source>
</evidence>
<protein>
    <recommendedName>
        <fullName evidence="5">DUF1674 domain-containing protein</fullName>
    </recommendedName>
</protein>
<gene>
    <name evidence="3" type="ORF">PU02_0388</name>
</gene>
<evidence type="ECO:0000256" key="2">
    <source>
        <dbReference type="SAM" id="MobiDB-lite"/>
    </source>
</evidence>
<evidence type="ECO:0008006" key="5">
    <source>
        <dbReference type="Google" id="ProtNLM"/>
    </source>
</evidence>
<dbReference type="RefSeq" id="WP_053943826.1">
    <property type="nucleotide sequence ID" value="NZ_CP010401.1"/>
</dbReference>
<evidence type="ECO:0000313" key="4">
    <source>
        <dbReference type="Proteomes" id="UP000057213"/>
    </source>
</evidence>
<dbReference type="AlphaFoldDB" id="A0A0M4LJ25"/>
<sequence length="66" mass="7606">MNKQHKEMNNTVDNRFPLAAQRALQEAAERRLREMHEAKPLENGGRGGKDPARYGDWEINGRAIDF</sequence>
<accession>A0A0M4LJ25</accession>
<dbReference type="KEGG" id="banc:PU02_0388"/>
<comment type="similarity">
    <text evidence="1">Belongs to the SDHAF4 family.</text>
</comment>
<dbReference type="InterPro" id="IPR012875">
    <property type="entry name" value="SDHF4"/>
</dbReference>
<dbReference type="OrthoDB" id="8481828at2"/>
<evidence type="ECO:0000313" key="3">
    <source>
        <dbReference type="EMBL" id="ALE03202.1"/>
    </source>
</evidence>
<proteinExistence type="inferred from homology"/>
<dbReference type="Pfam" id="PF07896">
    <property type="entry name" value="DUF1674"/>
    <property type="match status" value="1"/>
</dbReference>
<keyword evidence="4" id="KW-1185">Reference proteome</keyword>
<organism evidence="3 4">
    <name type="scientific">Bartonella ancashensis</name>
    <dbReference type="NCBI Taxonomy" id="1318743"/>
    <lineage>
        <taxon>Bacteria</taxon>
        <taxon>Pseudomonadati</taxon>
        <taxon>Pseudomonadota</taxon>
        <taxon>Alphaproteobacteria</taxon>
        <taxon>Hyphomicrobiales</taxon>
        <taxon>Bartonellaceae</taxon>
        <taxon>Bartonella</taxon>
    </lineage>
</organism>
<dbReference type="Proteomes" id="UP000057213">
    <property type="component" value="Chromosome"/>
</dbReference>
<dbReference type="PATRIC" id="fig|1318743.3.peg.400"/>
<dbReference type="EMBL" id="CP010401">
    <property type="protein sequence ID" value="ALE03202.1"/>
    <property type="molecule type" value="Genomic_DNA"/>
</dbReference>
<feature type="region of interest" description="Disordered" evidence="2">
    <location>
        <begin position="35"/>
        <end position="55"/>
    </location>
</feature>
<name>A0A0M4LJ25_9HYPH</name>